<reference evidence="2" key="2">
    <citation type="submission" date="2021-04" db="EMBL/GenBank/DDBJ databases">
        <authorList>
            <person name="Gilroy R."/>
        </authorList>
    </citation>
    <scope>NUCLEOTIDE SEQUENCE</scope>
    <source>
        <strain evidence="2">B3-3758</strain>
    </source>
</reference>
<gene>
    <name evidence="2" type="ORF">H9791_10055</name>
</gene>
<keyword evidence="1" id="KW-0812">Transmembrane</keyword>
<feature type="transmembrane region" description="Helical" evidence="1">
    <location>
        <begin position="60"/>
        <end position="78"/>
    </location>
</feature>
<name>A0A9E2KH94_9BACE</name>
<evidence type="ECO:0000256" key="1">
    <source>
        <dbReference type="SAM" id="Phobius"/>
    </source>
</evidence>
<feature type="transmembrane region" description="Helical" evidence="1">
    <location>
        <begin position="33"/>
        <end position="54"/>
    </location>
</feature>
<accession>A0A9E2KH94</accession>
<organism evidence="2 3">
    <name type="scientific">Candidatus Bacteroides intestinipullorum</name>
    <dbReference type="NCBI Taxonomy" id="2838471"/>
    <lineage>
        <taxon>Bacteria</taxon>
        <taxon>Pseudomonadati</taxon>
        <taxon>Bacteroidota</taxon>
        <taxon>Bacteroidia</taxon>
        <taxon>Bacteroidales</taxon>
        <taxon>Bacteroidaceae</taxon>
        <taxon>Bacteroides</taxon>
    </lineage>
</organism>
<evidence type="ECO:0000313" key="3">
    <source>
        <dbReference type="Proteomes" id="UP000824236"/>
    </source>
</evidence>
<dbReference type="EMBL" id="JAHLFO010000136">
    <property type="protein sequence ID" value="MBU3814823.1"/>
    <property type="molecule type" value="Genomic_DNA"/>
</dbReference>
<protein>
    <recommendedName>
        <fullName evidence="4">Transmembrane protein</fullName>
    </recommendedName>
</protein>
<keyword evidence="1" id="KW-0472">Membrane</keyword>
<reference evidence="2" key="1">
    <citation type="journal article" date="2021" name="PeerJ">
        <title>Extensive microbial diversity within the chicken gut microbiome revealed by metagenomics and culture.</title>
        <authorList>
            <person name="Gilroy R."/>
            <person name="Ravi A."/>
            <person name="Getino M."/>
            <person name="Pursley I."/>
            <person name="Horton D.L."/>
            <person name="Alikhan N.F."/>
            <person name="Baker D."/>
            <person name="Gharbi K."/>
            <person name="Hall N."/>
            <person name="Watson M."/>
            <person name="Adriaenssens E.M."/>
            <person name="Foster-Nyarko E."/>
            <person name="Jarju S."/>
            <person name="Secka A."/>
            <person name="Antonio M."/>
            <person name="Oren A."/>
            <person name="Chaudhuri R.R."/>
            <person name="La Ragione R."/>
            <person name="Hildebrand F."/>
            <person name="Pallen M.J."/>
        </authorList>
    </citation>
    <scope>NUCLEOTIDE SEQUENCE</scope>
    <source>
        <strain evidence="2">B3-3758</strain>
    </source>
</reference>
<feature type="transmembrane region" description="Helical" evidence="1">
    <location>
        <begin position="118"/>
        <end position="138"/>
    </location>
</feature>
<dbReference type="AlphaFoldDB" id="A0A9E2KH94"/>
<sequence>MENKELNEKESLELITRMIQNSKKNLELGSGNIFLLWGYLSLVMSVLVLLLVWQTGYMKWNWLWFAIPLVGFPLQAYLKKKTKLLVRTYTDKVIAEVWGIIGLFTAVAVLVYGGDAHMTRFILPIIVLGSGIGVAISGSIISDTWMRYSGMISFFIGLFSFRNSTGVTVYEGFYYDYITFIICIVLMFIIPGHRLTREARRLQKKEVE</sequence>
<proteinExistence type="predicted"/>
<comment type="caution">
    <text evidence="2">The sequence shown here is derived from an EMBL/GenBank/DDBJ whole genome shotgun (WGS) entry which is preliminary data.</text>
</comment>
<feature type="transmembrane region" description="Helical" evidence="1">
    <location>
        <begin position="174"/>
        <end position="195"/>
    </location>
</feature>
<dbReference type="Proteomes" id="UP000824236">
    <property type="component" value="Unassembled WGS sequence"/>
</dbReference>
<evidence type="ECO:0008006" key="4">
    <source>
        <dbReference type="Google" id="ProtNLM"/>
    </source>
</evidence>
<feature type="transmembrane region" description="Helical" evidence="1">
    <location>
        <begin position="93"/>
        <end position="112"/>
    </location>
</feature>
<evidence type="ECO:0000313" key="2">
    <source>
        <dbReference type="EMBL" id="MBU3814823.1"/>
    </source>
</evidence>
<keyword evidence="1" id="KW-1133">Transmembrane helix</keyword>